<gene>
    <name evidence="5" type="ORF">NCCP691_02360</name>
</gene>
<keyword evidence="6" id="KW-1185">Reference proteome</keyword>
<protein>
    <submittedName>
        <fullName evidence="5">Exonuclease</fullName>
    </submittedName>
</protein>
<organism evidence="5 6">
    <name type="scientific">Noviherbaspirillum aridicola</name>
    <dbReference type="NCBI Taxonomy" id="2849687"/>
    <lineage>
        <taxon>Bacteria</taxon>
        <taxon>Pseudomonadati</taxon>
        <taxon>Pseudomonadota</taxon>
        <taxon>Betaproteobacteria</taxon>
        <taxon>Burkholderiales</taxon>
        <taxon>Oxalobacteraceae</taxon>
        <taxon>Noviherbaspirillum</taxon>
    </lineage>
</organism>
<dbReference type="Gene3D" id="3.60.21.10">
    <property type="match status" value="1"/>
</dbReference>
<evidence type="ECO:0000256" key="3">
    <source>
        <dbReference type="ARBA" id="ARBA00022839"/>
    </source>
</evidence>
<dbReference type="Proteomes" id="UP000887222">
    <property type="component" value="Unassembled WGS sequence"/>
</dbReference>
<dbReference type="GO" id="GO:0004527">
    <property type="term" value="F:exonuclease activity"/>
    <property type="evidence" value="ECO:0007669"/>
    <property type="project" value="UniProtKB-KW"/>
</dbReference>
<dbReference type="InterPro" id="IPR004843">
    <property type="entry name" value="Calcineurin-like_PHP"/>
</dbReference>
<keyword evidence="3 5" id="KW-0269">Exonuclease</keyword>
<keyword evidence="2" id="KW-0378">Hydrolase</keyword>
<dbReference type="InterPro" id="IPR050535">
    <property type="entry name" value="DNA_Repair-Maintenance_Comp"/>
</dbReference>
<evidence type="ECO:0000259" key="4">
    <source>
        <dbReference type="Pfam" id="PF00149"/>
    </source>
</evidence>
<feature type="domain" description="Calcineurin-like phosphoesterase" evidence="4">
    <location>
        <begin position="3"/>
        <end position="89"/>
    </location>
</feature>
<reference evidence="5 6" key="1">
    <citation type="journal article" date="2022" name="Int. J. Syst. Evol. Microbiol.">
        <title>Noviherbaspirillum aridicola sp. nov., isolated from an arid soil in Pakistan.</title>
        <authorList>
            <person name="Khan I.U."/>
            <person name="Saqib M."/>
            <person name="Amin A."/>
            <person name="Hussain F."/>
            <person name="Li L."/>
            <person name="Liu Y.H."/>
            <person name="Fang B.Z."/>
            <person name="Ahmed I."/>
            <person name="Li W.J."/>
        </authorList>
    </citation>
    <scope>NUCLEOTIDE SEQUENCE [LARGE SCALE GENOMIC DNA]</scope>
    <source>
        <strain evidence="5 6">NCCP-691</strain>
    </source>
</reference>
<comment type="caution">
    <text evidence="5">The sequence shown here is derived from an EMBL/GenBank/DDBJ whole genome shotgun (WGS) entry which is preliminary data.</text>
</comment>
<evidence type="ECO:0000256" key="1">
    <source>
        <dbReference type="ARBA" id="ARBA00022722"/>
    </source>
</evidence>
<dbReference type="SUPFAM" id="SSF56300">
    <property type="entry name" value="Metallo-dependent phosphatases"/>
    <property type="match status" value="1"/>
</dbReference>
<keyword evidence="1" id="KW-0540">Nuclease</keyword>
<proteinExistence type="predicted"/>
<dbReference type="CDD" id="cd00840">
    <property type="entry name" value="MPP_Mre11_N"/>
    <property type="match status" value="1"/>
</dbReference>
<dbReference type="PIRSF" id="PIRSF033093">
    <property type="entry name" value="UCP_ML1119"/>
    <property type="match status" value="1"/>
</dbReference>
<evidence type="ECO:0000256" key="2">
    <source>
        <dbReference type="ARBA" id="ARBA00022801"/>
    </source>
</evidence>
<dbReference type="EMBL" id="BPMK01000001">
    <property type="protein sequence ID" value="GIZ50222.1"/>
    <property type="molecule type" value="Genomic_DNA"/>
</dbReference>
<accession>A0ABQ4PZJ7</accession>
<evidence type="ECO:0000313" key="5">
    <source>
        <dbReference type="EMBL" id="GIZ50222.1"/>
    </source>
</evidence>
<name>A0ABQ4PZJ7_9BURK</name>
<evidence type="ECO:0000313" key="6">
    <source>
        <dbReference type="Proteomes" id="UP000887222"/>
    </source>
</evidence>
<dbReference type="PANTHER" id="PTHR30337:SF0">
    <property type="entry name" value="NUCLEASE SBCCD SUBUNIT D"/>
    <property type="match status" value="1"/>
</dbReference>
<dbReference type="InterPro" id="IPR029052">
    <property type="entry name" value="Metallo-depent_PP-like"/>
</dbReference>
<dbReference type="InterPro" id="IPR041796">
    <property type="entry name" value="Mre11_N"/>
</dbReference>
<dbReference type="RefSeq" id="WP_220806400.1">
    <property type="nucleotide sequence ID" value="NZ_BPMK01000001.1"/>
</dbReference>
<dbReference type="Pfam" id="PF00149">
    <property type="entry name" value="Metallophos"/>
    <property type="match status" value="1"/>
</dbReference>
<dbReference type="InterPro" id="IPR014577">
    <property type="entry name" value="UCP033093_metalloPase"/>
</dbReference>
<sequence length="373" mass="40589">MIHFLHTADWQIGARFGQFGAEEAALLGEARFEAVERIAALAAQRQVQAVLVAGDVFDQQTVSDRVIRRLFGALAGFSGPWIMIPGNHDAALAESVWTRAAALGCIPPNVQVCLRPTVIELGEGAVLAAPLTQRHTLDDVTAVFDDTATPAGMIRIGLSHGCVAERLPEGIDATNPIAADRCARASLDYLALGDWHGLFRVDERTWYSGTPETDRFTNNESGMLLEVRIAAPGSTPDVTPHRISRYRWQRWEETLSVPSDVERLVARLQPLGQGDVLMLRVEGGIDLGAWRSLERAIDETAARVRALRHDLGGLRFLPTDADLAALGARGGYLANAVARLRAEQEAGDPQERAAATEALLLLARFQQELEGRQ</sequence>
<dbReference type="PANTHER" id="PTHR30337">
    <property type="entry name" value="COMPONENT OF ATP-DEPENDENT DSDNA EXONUCLEASE"/>
    <property type="match status" value="1"/>
</dbReference>